<dbReference type="Proteomes" id="UP000434957">
    <property type="component" value="Unassembled WGS sequence"/>
</dbReference>
<accession>A0A6A4G4M6</accession>
<evidence type="ECO:0000313" key="1">
    <source>
        <dbReference type="EMBL" id="KAE9359147.1"/>
    </source>
</evidence>
<proteinExistence type="predicted"/>
<sequence length="71" mass="7829">MYFGSLWGYPAYCYFLGELPGVLLLEKNVLSADPMVKETSILVDVPDEMLLETAEVFESPAEGVGLTIPKM</sequence>
<organism evidence="1 2">
    <name type="scientific">Phytophthora rubi</name>
    <dbReference type="NCBI Taxonomy" id="129364"/>
    <lineage>
        <taxon>Eukaryota</taxon>
        <taxon>Sar</taxon>
        <taxon>Stramenopiles</taxon>
        <taxon>Oomycota</taxon>
        <taxon>Peronosporomycetes</taxon>
        <taxon>Peronosporales</taxon>
        <taxon>Peronosporaceae</taxon>
        <taxon>Phytophthora</taxon>
    </lineage>
</organism>
<keyword evidence="2" id="KW-1185">Reference proteome</keyword>
<evidence type="ECO:0000313" key="2">
    <source>
        <dbReference type="Proteomes" id="UP000434957"/>
    </source>
</evidence>
<dbReference type="AlphaFoldDB" id="A0A6A4G4M6"/>
<reference evidence="1 2" key="1">
    <citation type="submission" date="2018-08" db="EMBL/GenBank/DDBJ databases">
        <title>Genomic investigation of the strawberry pathogen Phytophthora fragariae indicates pathogenicity is determined by transcriptional variation in three key races.</title>
        <authorList>
            <person name="Adams T.M."/>
            <person name="Armitage A.D."/>
            <person name="Sobczyk M.K."/>
            <person name="Bates H.J."/>
            <person name="Dunwell J.M."/>
            <person name="Nellist C.F."/>
            <person name="Harrison R.J."/>
        </authorList>
    </citation>
    <scope>NUCLEOTIDE SEQUENCE [LARGE SCALE GENOMIC DNA]</scope>
    <source>
        <strain evidence="1 2">SCRP333</strain>
    </source>
</reference>
<protein>
    <submittedName>
        <fullName evidence="1">Uncharacterized protein</fullName>
    </submittedName>
</protein>
<gene>
    <name evidence="1" type="ORF">PR003_g902</name>
</gene>
<name>A0A6A4G4M6_9STRA</name>
<dbReference type="EMBL" id="QXFT01000022">
    <property type="protein sequence ID" value="KAE9359147.1"/>
    <property type="molecule type" value="Genomic_DNA"/>
</dbReference>
<comment type="caution">
    <text evidence="1">The sequence shown here is derived from an EMBL/GenBank/DDBJ whole genome shotgun (WGS) entry which is preliminary data.</text>
</comment>